<evidence type="ECO:0000256" key="1">
    <source>
        <dbReference type="ARBA" id="ARBA00004442"/>
    </source>
</evidence>
<dbReference type="SUPFAM" id="SSF48452">
    <property type="entry name" value="TPR-like"/>
    <property type="match status" value="1"/>
</dbReference>
<dbReference type="InterPro" id="IPR019734">
    <property type="entry name" value="TPR_rpt"/>
</dbReference>
<keyword evidence="7" id="KW-0282">Flagellum</keyword>
<dbReference type="InterPro" id="IPR006664">
    <property type="entry name" value="OMP_bac"/>
</dbReference>
<name>A0A4Z0LBV8_9FLAO</name>
<accession>A0A4Z0LBV8</accession>
<evidence type="ECO:0000313" key="8">
    <source>
        <dbReference type="Proteomes" id="UP000297407"/>
    </source>
</evidence>
<dbReference type="InterPro" id="IPR011042">
    <property type="entry name" value="6-blade_b-propeller_TolB-like"/>
</dbReference>
<keyword evidence="7" id="KW-0969">Cilium</keyword>
<evidence type="ECO:0000256" key="5">
    <source>
        <dbReference type="PROSITE-ProRule" id="PRU00473"/>
    </source>
</evidence>
<dbReference type="PANTHER" id="PTHR30329">
    <property type="entry name" value="STATOR ELEMENT OF FLAGELLAR MOTOR COMPLEX"/>
    <property type="match status" value="1"/>
</dbReference>
<dbReference type="PANTHER" id="PTHR30329:SF21">
    <property type="entry name" value="LIPOPROTEIN YIAD-RELATED"/>
    <property type="match status" value="1"/>
</dbReference>
<dbReference type="SUPFAM" id="SSF82171">
    <property type="entry name" value="DPP6 N-terminal domain-like"/>
    <property type="match status" value="1"/>
</dbReference>
<dbReference type="CDD" id="cd07185">
    <property type="entry name" value="OmpA_C-like"/>
    <property type="match status" value="1"/>
</dbReference>
<dbReference type="PROSITE" id="PS51123">
    <property type="entry name" value="OMPA_2"/>
    <property type="match status" value="1"/>
</dbReference>
<protein>
    <submittedName>
        <fullName evidence="7">Flagellar motor protein MotB</fullName>
    </submittedName>
</protein>
<evidence type="ECO:0000256" key="2">
    <source>
        <dbReference type="ARBA" id="ARBA00023136"/>
    </source>
</evidence>
<organism evidence="7 8">
    <name type="scientific">Flavobacterium humi</name>
    <dbReference type="NCBI Taxonomy" id="2562683"/>
    <lineage>
        <taxon>Bacteria</taxon>
        <taxon>Pseudomonadati</taxon>
        <taxon>Bacteroidota</taxon>
        <taxon>Flavobacteriia</taxon>
        <taxon>Flavobacteriales</taxon>
        <taxon>Flavobacteriaceae</taxon>
        <taxon>Flavobacterium</taxon>
    </lineage>
</organism>
<keyword evidence="3" id="KW-0998">Cell outer membrane</keyword>
<dbReference type="OrthoDB" id="9809364at2"/>
<dbReference type="AlphaFoldDB" id="A0A4Z0LBV8"/>
<sequence>MKIRTFLYSTLFSILASQSYGQKTRVEAADKKYDRYDYVDAISTYERVAEKGYKDEKMFQKLGNAYYFNAELAKAEKWYKALFAMNPNQEAEYYYRYAQTLKSIGDYEKANKMMEEFNKKSGNDQRAKLYASQKNYLEEIKANSRRYDISDAGINSEYSDYGSSFLNNKLVFASARDTSGAFKKVFKWTNQSYTNLYSAEIKPTGAMGKPVRFTKIINSRFHESTPVFTKDGQTMYFTRNNYLNGKKGKDSENSTLLKLYKAVLKQGEWSNVIELPFNSNEYSVAHPALSPDEKTLYFASDMPGTLGQSDLFSVKINADGSYGDPVNLGKTINTEGRETFPFLSEDNELYFASDGRPGLGGLDVFVSNLGNNNRFQEVKNIGEPINGPQDDFAFLIDSKTQSGFFTSNREGGHGYDDIYRFKEWREPVCAQSLSGIITDQETKMVLPGSKVSLFDEQFTLLKETIANEKGVYVFEVECGKTYYIRAEKAEYETKEGKITIENATGNSELSLQLEQRIKPVKEGTDLAKILDIPIIYFDLDKSFIRSDAAFELEKIVAVMQQHPKMRIDIRSHTDSRQTHKYNEGLSDRRAKSTMAWLVQNGIEARRITAKGYGETQLVNHCADGVTCTEEEHQANRRSEFIIVSME</sequence>
<dbReference type="SUPFAM" id="SSF103088">
    <property type="entry name" value="OmpA-like"/>
    <property type="match status" value="1"/>
</dbReference>
<comment type="caution">
    <text evidence="7">The sequence shown here is derived from an EMBL/GenBank/DDBJ whole genome shotgun (WGS) entry which is preliminary data.</text>
</comment>
<evidence type="ECO:0000256" key="4">
    <source>
        <dbReference type="PROSITE-ProRule" id="PRU00339"/>
    </source>
</evidence>
<dbReference type="SUPFAM" id="SSF49464">
    <property type="entry name" value="Carboxypeptidase regulatory domain-like"/>
    <property type="match status" value="1"/>
</dbReference>
<dbReference type="InterPro" id="IPR011659">
    <property type="entry name" value="WD40"/>
</dbReference>
<dbReference type="EMBL" id="SRLH01000001">
    <property type="protein sequence ID" value="TGD59372.1"/>
    <property type="molecule type" value="Genomic_DNA"/>
</dbReference>
<dbReference type="RefSeq" id="WP_135524578.1">
    <property type="nucleotide sequence ID" value="NZ_SRLH01000001.1"/>
</dbReference>
<evidence type="ECO:0000259" key="6">
    <source>
        <dbReference type="PROSITE" id="PS51123"/>
    </source>
</evidence>
<keyword evidence="2 5" id="KW-0472">Membrane</keyword>
<dbReference type="InterPro" id="IPR006665">
    <property type="entry name" value="OmpA-like"/>
</dbReference>
<dbReference type="InterPro" id="IPR011990">
    <property type="entry name" value="TPR-like_helical_dom_sf"/>
</dbReference>
<dbReference type="InterPro" id="IPR036737">
    <property type="entry name" value="OmpA-like_sf"/>
</dbReference>
<dbReference type="Pfam" id="PF00691">
    <property type="entry name" value="OmpA"/>
    <property type="match status" value="1"/>
</dbReference>
<comment type="subcellular location">
    <subcellularLocation>
        <location evidence="1">Cell outer membrane</location>
    </subcellularLocation>
</comment>
<dbReference type="Proteomes" id="UP000297407">
    <property type="component" value="Unassembled WGS sequence"/>
</dbReference>
<reference evidence="7 8" key="1">
    <citation type="submission" date="2019-04" db="EMBL/GenBank/DDBJ databases">
        <title>Flavobacterium sp. strain DS2-A Genome sequencing and assembly.</title>
        <authorList>
            <person name="Kim I."/>
        </authorList>
    </citation>
    <scope>NUCLEOTIDE SEQUENCE [LARGE SCALE GENOMIC DNA]</scope>
    <source>
        <strain evidence="7 8">DS2-A</strain>
    </source>
</reference>
<dbReference type="InterPro" id="IPR008969">
    <property type="entry name" value="CarboxyPept-like_regulatory"/>
</dbReference>
<dbReference type="Gene3D" id="2.60.40.1120">
    <property type="entry name" value="Carboxypeptidase-like, regulatory domain"/>
    <property type="match status" value="1"/>
</dbReference>
<evidence type="ECO:0000313" key="7">
    <source>
        <dbReference type="EMBL" id="TGD59372.1"/>
    </source>
</evidence>
<dbReference type="Gene3D" id="1.25.40.10">
    <property type="entry name" value="Tetratricopeptide repeat domain"/>
    <property type="match status" value="1"/>
</dbReference>
<feature type="domain" description="OmpA-like" evidence="6">
    <location>
        <begin position="524"/>
        <end position="646"/>
    </location>
</feature>
<dbReference type="Gene3D" id="2.120.10.30">
    <property type="entry name" value="TolB, C-terminal domain"/>
    <property type="match status" value="1"/>
</dbReference>
<dbReference type="Gene3D" id="3.30.1330.60">
    <property type="entry name" value="OmpA-like domain"/>
    <property type="match status" value="1"/>
</dbReference>
<dbReference type="Pfam" id="PF07676">
    <property type="entry name" value="PD40"/>
    <property type="match status" value="3"/>
</dbReference>
<gene>
    <name evidence="7" type="ORF">E4635_00085</name>
</gene>
<dbReference type="PROSITE" id="PS50005">
    <property type="entry name" value="TPR"/>
    <property type="match status" value="1"/>
</dbReference>
<keyword evidence="4" id="KW-0802">TPR repeat</keyword>
<keyword evidence="7" id="KW-0966">Cell projection</keyword>
<feature type="repeat" description="TPR" evidence="4">
    <location>
        <begin position="56"/>
        <end position="89"/>
    </location>
</feature>
<keyword evidence="8" id="KW-1185">Reference proteome</keyword>
<evidence type="ECO:0000256" key="3">
    <source>
        <dbReference type="ARBA" id="ARBA00023237"/>
    </source>
</evidence>
<dbReference type="GO" id="GO:0009279">
    <property type="term" value="C:cell outer membrane"/>
    <property type="evidence" value="ECO:0007669"/>
    <property type="project" value="UniProtKB-SubCell"/>
</dbReference>
<dbReference type="InterPro" id="IPR050330">
    <property type="entry name" value="Bact_OuterMem_StrucFunc"/>
</dbReference>
<dbReference type="PRINTS" id="PR01021">
    <property type="entry name" value="OMPADOMAIN"/>
</dbReference>
<proteinExistence type="predicted"/>